<dbReference type="HAMAP" id="MF_01875">
    <property type="entry name" value="Prokaryotic_Ku"/>
    <property type="match status" value="1"/>
</dbReference>
<comment type="subunit">
    <text evidence="2">Homodimer. Interacts with LigD.</text>
</comment>
<dbReference type="InterPro" id="IPR006164">
    <property type="entry name" value="DNA_bd_Ku70/Ku80"/>
</dbReference>
<name>A0ABT8S3W5_9BURK</name>
<feature type="compositionally biased region" description="Low complexity" evidence="3">
    <location>
        <begin position="286"/>
        <end position="295"/>
    </location>
</feature>
<comment type="function">
    <text evidence="2">With LigD forms a non-homologous end joining (NHEJ) DNA repair enzyme, which repairs dsDNA breaks with reduced fidelity. Binds linear dsDNA with 5'- and 3'- overhangs but not closed circular dsDNA nor ssDNA. Recruits and stimulates the ligase activity of LigD.</text>
</comment>
<dbReference type="SMART" id="SM00559">
    <property type="entry name" value="Ku78"/>
    <property type="match status" value="1"/>
</dbReference>
<keyword evidence="6" id="KW-1185">Reference proteome</keyword>
<comment type="caution">
    <text evidence="5">The sequence shown here is derived from an EMBL/GenBank/DDBJ whole genome shotgun (WGS) entry which is preliminary data.</text>
</comment>
<keyword evidence="2" id="KW-0234">DNA repair</keyword>
<dbReference type="PANTHER" id="PTHR41251">
    <property type="entry name" value="NON-HOMOLOGOUS END JOINING PROTEIN KU"/>
    <property type="match status" value="1"/>
</dbReference>
<sequence>MATGSRTLWKGAISFGLVHIPVGLHTATTEQGVDFDWLDKRSMDPVGYRRINKKTGKEIAKENIVKGVEYEDGKYVVISPEEIAAAYPRTTQTIEIQRFIEANEIPFVYLERPYYVAPINKGQKVYALLRETLVKTGKVGLAKVVIATRQHLAVLVPSGAALVLNLLRWGDEVKSLAGLDLPAEGVKGAKLTPAEMKMAEQLVGEMTGPWEPQDFKDEFKREVMKIVDKKVKAGDTETVIQPEEEPAQENANVIDLTALLQRSLKGAKSAPKSEPAKKTKARIRARTAAAKAPPKATRKAA</sequence>
<accession>A0ABT8S3W5</accession>
<protein>
    <recommendedName>
        <fullName evidence="2">Non-homologous end joining protein Ku</fullName>
    </recommendedName>
</protein>
<dbReference type="InterPro" id="IPR009187">
    <property type="entry name" value="Prok_Ku"/>
</dbReference>
<dbReference type="SUPFAM" id="SSF100939">
    <property type="entry name" value="SPOC domain-like"/>
    <property type="match status" value="1"/>
</dbReference>
<dbReference type="Gene3D" id="2.40.290.10">
    <property type="match status" value="1"/>
</dbReference>
<feature type="domain" description="Ku" evidence="4">
    <location>
        <begin position="56"/>
        <end position="184"/>
    </location>
</feature>
<gene>
    <name evidence="2" type="primary">ku</name>
    <name evidence="5" type="ORF">Q2T77_15030</name>
</gene>
<evidence type="ECO:0000256" key="2">
    <source>
        <dbReference type="HAMAP-Rule" id="MF_01875"/>
    </source>
</evidence>
<dbReference type="CDD" id="cd00789">
    <property type="entry name" value="KU_like"/>
    <property type="match status" value="1"/>
</dbReference>
<keyword evidence="1 2" id="KW-0238">DNA-binding</keyword>
<comment type="similarity">
    <text evidence="2">Belongs to the prokaryotic Ku family.</text>
</comment>
<dbReference type="PIRSF" id="PIRSF006493">
    <property type="entry name" value="Prok_Ku"/>
    <property type="match status" value="1"/>
</dbReference>
<reference evidence="5" key="1">
    <citation type="submission" date="2023-06" db="EMBL/GenBank/DDBJ databases">
        <authorList>
            <person name="Jiang Y."/>
            <person name="Liu Q."/>
        </authorList>
    </citation>
    <scope>NUCLEOTIDE SEQUENCE</scope>
    <source>
        <strain evidence="5">CGMCC 1.12090</strain>
    </source>
</reference>
<evidence type="ECO:0000256" key="3">
    <source>
        <dbReference type="SAM" id="MobiDB-lite"/>
    </source>
</evidence>
<dbReference type="NCBIfam" id="TIGR02772">
    <property type="entry name" value="Ku_bact"/>
    <property type="match status" value="1"/>
</dbReference>
<proteinExistence type="inferred from homology"/>
<dbReference type="PANTHER" id="PTHR41251:SF1">
    <property type="entry name" value="NON-HOMOLOGOUS END JOINING PROTEIN KU"/>
    <property type="match status" value="1"/>
</dbReference>
<dbReference type="InterPro" id="IPR016194">
    <property type="entry name" value="SPOC-like_C_dom_sf"/>
</dbReference>
<organism evidence="5 6">
    <name type="scientific">Variovorax ginsengisoli</name>
    <dbReference type="NCBI Taxonomy" id="363844"/>
    <lineage>
        <taxon>Bacteria</taxon>
        <taxon>Pseudomonadati</taxon>
        <taxon>Pseudomonadota</taxon>
        <taxon>Betaproteobacteria</taxon>
        <taxon>Burkholderiales</taxon>
        <taxon>Comamonadaceae</taxon>
        <taxon>Variovorax</taxon>
    </lineage>
</organism>
<evidence type="ECO:0000256" key="1">
    <source>
        <dbReference type="ARBA" id="ARBA00023125"/>
    </source>
</evidence>
<evidence type="ECO:0000259" key="4">
    <source>
        <dbReference type="SMART" id="SM00559"/>
    </source>
</evidence>
<evidence type="ECO:0000313" key="5">
    <source>
        <dbReference type="EMBL" id="MDO1533608.1"/>
    </source>
</evidence>
<dbReference type="RefSeq" id="WP_301810419.1">
    <property type="nucleotide sequence ID" value="NZ_JAUJZH010000009.1"/>
</dbReference>
<keyword evidence="2" id="KW-0227">DNA damage</keyword>
<dbReference type="Proteomes" id="UP001169027">
    <property type="component" value="Unassembled WGS sequence"/>
</dbReference>
<keyword evidence="2" id="KW-0233">DNA recombination</keyword>
<feature type="region of interest" description="Disordered" evidence="3">
    <location>
        <begin position="264"/>
        <end position="301"/>
    </location>
</feature>
<dbReference type="EMBL" id="JAUKVY010000009">
    <property type="protein sequence ID" value="MDO1533608.1"/>
    <property type="molecule type" value="Genomic_DNA"/>
</dbReference>
<dbReference type="Pfam" id="PF02735">
    <property type="entry name" value="Ku"/>
    <property type="match status" value="1"/>
</dbReference>
<evidence type="ECO:0000313" key="6">
    <source>
        <dbReference type="Proteomes" id="UP001169027"/>
    </source>
</evidence>